<proteinExistence type="predicted"/>
<name>A0A2M7TKX3_UNCKA</name>
<reference evidence="2" key="1">
    <citation type="submission" date="2017-09" db="EMBL/GenBank/DDBJ databases">
        <title>Depth-based differentiation of microbial function through sediment-hosted aquifers and enrichment of novel symbionts in the deep terrestrial subsurface.</title>
        <authorList>
            <person name="Probst A.J."/>
            <person name="Ladd B."/>
            <person name="Jarett J.K."/>
            <person name="Geller-Mcgrath D.E."/>
            <person name="Sieber C.M.K."/>
            <person name="Emerson J.B."/>
            <person name="Anantharaman K."/>
            <person name="Thomas B.C."/>
            <person name="Malmstrom R."/>
            <person name="Stieglmeier M."/>
            <person name="Klingl A."/>
            <person name="Woyke T."/>
            <person name="Ryan C.M."/>
            <person name="Banfield J.F."/>
        </authorList>
    </citation>
    <scope>NUCLEOTIDE SEQUENCE [LARGE SCALE GENOMIC DNA]</scope>
</reference>
<protein>
    <submittedName>
        <fullName evidence="1">Uncharacterized protein</fullName>
    </submittedName>
</protein>
<dbReference type="EMBL" id="PFNL01000038">
    <property type="protein sequence ID" value="PIZ47566.1"/>
    <property type="molecule type" value="Genomic_DNA"/>
</dbReference>
<organism evidence="1 2">
    <name type="scientific">candidate division WWE3 bacterium CG_4_10_14_0_2_um_filter_41_14</name>
    <dbReference type="NCBI Taxonomy" id="1975072"/>
    <lineage>
        <taxon>Bacteria</taxon>
        <taxon>Katanobacteria</taxon>
    </lineage>
</organism>
<feature type="non-terminal residue" evidence="1">
    <location>
        <position position="1"/>
    </location>
</feature>
<dbReference type="AlphaFoldDB" id="A0A2M7TKX3"/>
<evidence type="ECO:0000313" key="2">
    <source>
        <dbReference type="Proteomes" id="UP000228920"/>
    </source>
</evidence>
<dbReference type="Proteomes" id="UP000228920">
    <property type="component" value="Unassembled WGS sequence"/>
</dbReference>
<evidence type="ECO:0000313" key="1">
    <source>
        <dbReference type="EMBL" id="PIZ47566.1"/>
    </source>
</evidence>
<comment type="caution">
    <text evidence="1">The sequence shown here is derived from an EMBL/GenBank/DDBJ whole genome shotgun (WGS) entry which is preliminary data.</text>
</comment>
<gene>
    <name evidence="1" type="ORF">COY32_01505</name>
</gene>
<accession>A0A2M7TKX3</accession>
<sequence>AYGSGNIEAFGGKIVMTTDGSIQVLGSIDAQSIKVDQGVTVKDKVTGDYYCMTVENGLVVSIPGECQ</sequence>